<reference evidence="10 11" key="1">
    <citation type="submission" date="2024-06" db="EMBL/GenBank/DDBJ databases">
        <title>The Natural Products Discovery Center: Release of the First 8490 Sequenced Strains for Exploring Actinobacteria Biosynthetic Diversity.</title>
        <authorList>
            <person name="Kalkreuter E."/>
            <person name="Kautsar S.A."/>
            <person name="Yang D."/>
            <person name="Bader C.D."/>
            <person name="Teijaro C.N."/>
            <person name="Fluegel L."/>
            <person name="Davis C.M."/>
            <person name="Simpson J.R."/>
            <person name="Lauterbach L."/>
            <person name="Steele A.D."/>
            <person name="Gui C."/>
            <person name="Meng S."/>
            <person name="Li G."/>
            <person name="Viehrig K."/>
            <person name="Ye F."/>
            <person name="Su P."/>
            <person name="Kiefer A.F."/>
            <person name="Nichols A."/>
            <person name="Cepeda A.J."/>
            <person name="Yan W."/>
            <person name="Fan B."/>
            <person name="Jiang Y."/>
            <person name="Adhikari A."/>
            <person name="Zheng C.-J."/>
            <person name="Schuster L."/>
            <person name="Cowan T.M."/>
            <person name="Smanski M.J."/>
            <person name="Chevrette M.G."/>
            <person name="De Carvalho L.P.S."/>
            <person name="Shen B."/>
        </authorList>
    </citation>
    <scope>NUCLEOTIDE SEQUENCE [LARGE SCALE GENOMIC DNA]</scope>
    <source>
        <strain evidence="10 11">NPDC050671</strain>
    </source>
</reference>
<feature type="transmembrane region" description="Helical" evidence="8">
    <location>
        <begin position="318"/>
        <end position="336"/>
    </location>
</feature>
<feature type="transmembrane region" description="Helical" evidence="8">
    <location>
        <begin position="241"/>
        <end position="262"/>
    </location>
</feature>
<feature type="transmembrane region" description="Helical" evidence="8">
    <location>
        <begin position="274"/>
        <end position="298"/>
    </location>
</feature>
<dbReference type="Proteomes" id="UP001551658">
    <property type="component" value="Unassembled WGS sequence"/>
</dbReference>
<evidence type="ECO:0000256" key="6">
    <source>
        <dbReference type="ARBA" id="ARBA00022989"/>
    </source>
</evidence>
<name>A0ABV3F205_9NOCA</name>
<evidence type="ECO:0000256" key="3">
    <source>
        <dbReference type="ARBA" id="ARBA00022448"/>
    </source>
</evidence>
<keyword evidence="7 8" id="KW-0472">Membrane</keyword>
<proteinExistence type="inferred from homology"/>
<evidence type="ECO:0000313" key="10">
    <source>
        <dbReference type="EMBL" id="MEV0361743.1"/>
    </source>
</evidence>
<comment type="caution">
    <text evidence="10">The sequence shown here is derived from an EMBL/GenBank/DDBJ whole genome shotgun (WGS) entry which is preliminary data.</text>
</comment>
<dbReference type="Pfam" id="PF03824">
    <property type="entry name" value="NicO"/>
    <property type="match status" value="1"/>
</dbReference>
<keyword evidence="11" id="KW-1185">Reference proteome</keyword>
<accession>A0ABV3F205</accession>
<protein>
    <recommendedName>
        <fullName evidence="8">Nickel/cobalt efflux system</fullName>
    </recommendedName>
</protein>
<evidence type="ECO:0000256" key="8">
    <source>
        <dbReference type="RuleBase" id="RU362101"/>
    </source>
</evidence>
<dbReference type="EMBL" id="JBFAIH010000001">
    <property type="protein sequence ID" value="MEV0361743.1"/>
    <property type="molecule type" value="Genomic_DNA"/>
</dbReference>
<feature type="compositionally biased region" description="Polar residues" evidence="9">
    <location>
        <begin position="402"/>
        <end position="414"/>
    </location>
</feature>
<dbReference type="PANTHER" id="PTHR31611:SF0">
    <property type="entry name" value="HIGH-AFFINITY NICKEL TRANSPORT PROTEIN NIC1"/>
    <property type="match status" value="1"/>
</dbReference>
<sequence length="420" mass="43743">MNRSRRPAPALLRSPQTAAIAMMAAVVIVLHAAGWMLLWAGRSHAGAALGVGVGVTAYFLGVRHAFDADHIAAVDNTTRKLIGDGRKPVTVGFWFSLGHSTVVFGLTLLLTLGARVLPGPLQDDNSRLHQVTGIVGASVSGLFLYLIAAMNLGLLVSTWRAYRSPAAVPHSGAGTGSGVRGPMTRLFGRCTGSITEPWQIYPIGVLFGLGFDTATEIGLLVLAAGSSAAGVPWYSLLSLPLIFAAGMSLMDTIDGILMRYAYGWSSATPARALRYNLVITGLSVTVAVCIGTTELLAVAAEHVHFAVGDRLRDLDLNAVGFALVALFAAVWLVTASTGRMTRRGTRAPVLSADGIDSPAGRGRAGRQAHAGPLHGASAAETSPQGRHGRVRAAVWAAKSRSRVSGSASNASNDRTPAAER</sequence>
<comment type="subcellular location">
    <subcellularLocation>
        <location evidence="8">Cell membrane</location>
        <topology evidence="8">Multi-pass membrane protein</topology>
    </subcellularLocation>
    <subcellularLocation>
        <location evidence="1">Endomembrane system</location>
        <topology evidence="1">Multi-pass membrane protein</topology>
    </subcellularLocation>
</comment>
<comment type="similarity">
    <text evidence="2 8">Belongs to the NiCoT transporter (TC 2.A.52) family.</text>
</comment>
<feature type="transmembrane region" description="Helical" evidence="8">
    <location>
        <begin position="89"/>
        <end position="114"/>
    </location>
</feature>
<gene>
    <name evidence="10" type="ORF">AB0H72_03490</name>
</gene>
<feature type="transmembrane region" description="Helical" evidence="8">
    <location>
        <begin position="44"/>
        <end position="62"/>
    </location>
</feature>
<feature type="transmembrane region" description="Helical" evidence="8">
    <location>
        <begin position="20"/>
        <end position="38"/>
    </location>
</feature>
<evidence type="ECO:0000256" key="4">
    <source>
        <dbReference type="ARBA" id="ARBA00022596"/>
    </source>
</evidence>
<keyword evidence="3 8" id="KW-0813">Transport</keyword>
<dbReference type="InterPro" id="IPR011541">
    <property type="entry name" value="Ni/Co_transpt_high_affinity"/>
</dbReference>
<feature type="region of interest" description="Disordered" evidence="9">
    <location>
        <begin position="349"/>
        <end position="420"/>
    </location>
</feature>
<evidence type="ECO:0000256" key="1">
    <source>
        <dbReference type="ARBA" id="ARBA00004127"/>
    </source>
</evidence>
<feature type="transmembrane region" description="Helical" evidence="8">
    <location>
        <begin position="134"/>
        <end position="156"/>
    </location>
</feature>
<evidence type="ECO:0000256" key="5">
    <source>
        <dbReference type="ARBA" id="ARBA00022692"/>
    </source>
</evidence>
<feature type="compositionally biased region" description="Low complexity" evidence="9">
    <location>
        <begin position="359"/>
        <end position="371"/>
    </location>
</feature>
<keyword evidence="4" id="KW-0533">Nickel</keyword>
<dbReference type="RefSeq" id="WP_357972998.1">
    <property type="nucleotide sequence ID" value="NZ_JBFAIH010000001.1"/>
</dbReference>
<dbReference type="InterPro" id="IPR004688">
    <property type="entry name" value="Ni/Co_transpt"/>
</dbReference>
<keyword evidence="6 8" id="KW-1133">Transmembrane helix</keyword>
<evidence type="ECO:0000256" key="7">
    <source>
        <dbReference type="ARBA" id="ARBA00023136"/>
    </source>
</evidence>
<organism evidence="10 11">
    <name type="scientific">Nocardia fusca</name>
    <dbReference type="NCBI Taxonomy" id="941183"/>
    <lineage>
        <taxon>Bacteria</taxon>
        <taxon>Bacillati</taxon>
        <taxon>Actinomycetota</taxon>
        <taxon>Actinomycetes</taxon>
        <taxon>Mycobacteriales</taxon>
        <taxon>Nocardiaceae</taxon>
        <taxon>Nocardia</taxon>
    </lineage>
</organism>
<dbReference type="PANTHER" id="PTHR31611">
    <property type="entry name" value="HIGH-AFFINITY NICKEL TRANSPORT PROTEIN NIC1"/>
    <property type="match status" value="1"/>
</dbReference>
<evidence type="ECO:0000256" key="2">
    <source>
        <dbReference type="ARBA" id="ARBA00010892"/>
    </source>
</evidence>
<keyword evidence="5 8" id="KW-0812">Transmembrane</keyword>
<evidence type="ECO:0000313" key="11">
    <source>
        <dbReference type="Proteomes" id="UP001551658"/>
    </source>
</evidence>
<evidence type="ECO:0000256" key="9">
    <source>
        <dbReference type="SAM" id="MobiDB-lite"/>
    </source>
</evidence>